<proteinExistence type="predicted"/>
<reference evidence="1" key="1">
    <citation type="submission" date="2014-09" db="EMBL/GenBank/DDBJ databases">
        <authorList>
            <person name="Magalhaes I.L.F."/>
            <person name="Oliveira U."/>
            <person name="Santos F.R."/>
            <person name="Vidigal T.H.D.A."/>
            <person name="Brescovit A.D."/>
            <person name="Santos A.J."/>
        </authorList>
    </citation>
    <scope>NUCLEOTIDE SEQUENCE</scope>
    <source>
        <tissue evidence="1">Shoot tissue taken approximately 20 cm above the soil surface</tissue>
    </source>
</reference>
<organism evidence="1">
    <name type="scientific">Arundo donax</name>
    <name type="common">Giant reed</name>
    <name type="synonym">Donax arundinaceus</name>
    <dbReference type="NCBI Taxonomy" id="35708"/>
    <lineage>
        <taxon>Eukaryota</taxon>
        <taxon>Viridiplantae</taxon>
        <taxon>Streptophyta</taxon>
        <taxon>Embryophyta</taxon>
        <taxon>Tracheophyta</taxon>
        <taxon>Spermatophyta</taxon>
        <taxon>Magnoliopsida</taxon>
        <taxon>Liliopsida</taxon>
        <taxon>Poales</taxon>
        <taxon>Poaceae</taxon>
        <taxon>PACMAD clade</taxon>
        <taxon>Arundinoideae</taxon>
        <taxon>Arundineae</taxon>
        <taxon>Arundo</taxon>
    </lineage>
</organism>
<sequence>MVGLPKLIHKHIKKISIPISIIIASDTYYIHEACIALCLHFSRELI</sequence>
<evidence type="ECO:0000313" key="1">
    <source>
        <dbReference type="EMBL" id="JAD55262.1"/>
    </source>
</evidence>
<name>A0A0A9B7I5_ARUDO</name>
<protein>
    <submittedName>
        <fullName evidence="1">Uncharacterized protein</fullName>
    </submittedName>
</protein>
<reference evidence="1" key="2">
    <citation type="journal article" date="2015" name="Data Brief">
        <title>Shoot transcriptome of the giant reed, Arundo donax.</title>
        <authorList>
            <person name="Barrero R.A."/>
            <person name="Guerrero F.D."/>
            <person name="Moolhuijzen P."/>
            <person name="Goolsby J.A."/>
            <person name="Tidwell J."/>
            <person name="Bellgard S.E."/>
            <person name="Bellgard M.I."/>
        </authorList>
    </citation>
    <scope>NUCLEOTIDE SEQUENCE</scope>
    <source>
        <tissue evidence="1">Shoot tissue taken approximately 20 cm above the soil surface</tissue>
    </source>
</reference>
<dbReference type="EMBL" id="GBRH01242633">
    <property type="protein sequence ID" value="JAD55262.1"/>
    <property type="molecule type" value="Transcribed_RNA"/>
</dbReference>
<dbReference type="AlphaFoldDB" id="A0A0A9B7I5"/>
<accession>A0A0A9B7I5</accession>